<name>A0A8H7AQK0_9EURO</name>
<sequence length="101" mass="11763">MLGETILTLFHIYNRYRGDLQSLAAGEIVQFKPTLIVCPAGVVDFWFGKWSSHFRDKLNLIQFYGQDKMYPWSSPLLIIGLQDHNDWAPPRGVRLDKLQLR</sequence>
<dbReference type="OrthoDB" id="4161576at2759"/>
<protein>
    <submittedName>
        <fullName evidence="1">Uncharacterized protein</fullName>
    </submittedName>
</protein>
<evidence type="ECO:0000313" key="2">
    <source>
        <dbReference type="Proteomes" id="UP000606974"/>
    </source>
</evidence>
<dbReference type="AlphaFoldDB" id="A0A8H7AQK0"/>
<evidence type="ECO:0000313" key="1">
    <source>
        <dbReference type="EMBL" id="KAF7513518.1"/>
    </source>
</evidence>
<keyword evidence="2" id="KW-1185">Reference proteome</keyword>
<accession>A0A8H7AQK0</accession>
<dbReference type="EMBL" id="JAACFV010000005">
    <property type="protein sequence ID" value="KAF7513518.1"/>
    <property type="molecule type" value="Genomic_DNA"/>
</dbReference>
<organism evidence="1 2">
    <name type="scientific">Endocarpon pusillum</name>
    <dbReference type="NCBI Taxonomy" id="364733"/>
    <lineage>
        <taxon>Eukaryota</taxon>
        <taxon>Fungi</taxon>
        <taxon>Dikarya</taxon>
        <taxon>Ascomycota</taxon>
        <taxon>Pezizomycotina</taxon>
        <taxon>Eurotiomycetes</taxon>
        <taxon>Chaetothyriomycetidae</taxon>
        <taxon>Verrucariales</taxon>
        <taxon>Verrucariaceae</taxon>
        <taxon>Endocarpon</taxon>
    </lineage>
</organism>
<gene>
    <name evidence="1" type="ORF">GJ744_008812</name>
</gene>
<reference evidence="1" key="1">
    <citation type="submission" date="2020-02" db="EMBL/GenBank/DDBJ databases">
        <authorList>
            <person name="Palmer J.M."/>
        </authorList>
    </citation>
    <scope>NUCLEOTIDE SEQUENCE</scope>
    <source>
        <strain evidence="1">EPUS1.4</strain>
        <tissue evidence="1">Thallus</tissue>
    </source>
</reference>
<comment type="caution">
    <text evidence="1">The sequence shown here is derived from an EMBL/GenBank/DDBJ whole genome shotgun (WGS) entry which is preliminary data.</text>
</comment>
<dbReference type="Proteomes" id="UP000606974">
    <property type="component" value="Unassembled WGS sequence"/>
</dbReference>
<proteinExistence type="predicted"/>